<keyword evidence="3" id="KW-1185">Reference proteome</keyword>
<protein>
    <submittedName>
        <fullName evidence="2">Uncharacterized protein</fullName>
    </submittedName>
</protein>
<dbReference type="GO" id="GO:0006914">
    <property type="term" value="P:autophagy"/>
    <property type="evidence" value="ECO:0007669"/>
    <property type="project" value="InterPro"/>
</dbReference>
<feature type="region of interest" description="Disordered" evidence="1">
    <location>
        <begin position="644"/>
        <end position="666"/>
    </location>
</feature>
<name>A0A507B5Z6_9PEZI</name>
<sequence length="1024" mass="109848">MIPGMAGSPGNLISLMGESPPTQPSSYEDRGLPSGWSSPSTRPYLQSHPASVSPPTSGRRPLSFQMDGRYQQPPDLPSHIAMGGPRRSSLHSHIAQSRGGPNPPLPHQAQPHFYGTPELDFDMQSQVGMRAGERGYHFGFDTLPAQGAANVVPGTGSVVVAGYEGGLDVYSVSKRGLESVATLKGLRGGVYDAKILPWSPSDSGPDIYPLIAVVLHGPVLNTVPEVHVQSEDGDTASTQSPERALRDDMSHKGNLPVEFYQTTVEVLSLKTGKCVAVLLEAPKIQLSTPVTSPIFQPPPVSGALSLKADSGTIAVSSGVSGESWIYKQAIIAQDPFIQFVCVAKLWTTLQQSPKSDAPQDGERARSPMPRQGCRTPILDLKGRWISYCPAKASSQISLRASIPVPVSGKGPGLSALTPPQLPAVTCELDLPGAESVMNKLMRDATQELISGAKWVGQQGWQAFNTYWKGSAAPQAPRSPPLASQQWNTGYPPRHDTAQFPPTHGAVAPPVSKDPGLISVIDAEALAHSTSIHPLATFPAPLGCSFLSFSPNGTCLFAASSKGDVQSVWDLLRIQHTRSSPLQTSAQPGSPTGPRVRQIAQFSRMTVARIVDVAWTRPHGERLAMVTERGTVHILELPPSAFIWPPPRRRTRTQESKAVTSEGGAGAASIASSALTTAIGAARPLLTRPRRSSSNIPQSTGATFRDQASQGGKMIAAGISHSLGKTGSAISQLRHTGENRAALPSSALTPTPSCVTWITGRRYHSLFVIGDGVVRTFPTGGRGTVSGSGKEGLPRLNRYKDFKLPLLSEDLLAPAVKRFLDPDEYLELNDQNDAGDNTLVLEQRSGTKQLQTLAAAQSSIPQAEIESSAPYQPFHTDRRVALFEYDLNQHTAALQPSDISTMLADTSLEDKTLPARRKQQKRQVVSKPETPPTGAWVFGQPISSTRLDTGHIQISEEESFNISVEDMRALPASAMERVLQHVGDNEEQIVVTTRRRRGGGRAADQDDDGFFEDDCEVLDFADQRV</sequence>
<feature type="region of interest" description="Disordered" evidence="1">
    <location>
        <begin position="228"/>
        <end position="248"/>
    </location>
</feature>
<feature type="compositionally biased region" description="Polar residues" evidence="1">
    <location>
        <begin position="694"/>
        <end position="709"/>
    </location>
</feature>
<dbReference type="EMBL" id="SKBQ01000043">
    <property type="protein sequence ID" value="TPX12050.1"/>
    <property type="molecule type" value="Genomic_DNA"/>
</dbReference>
<feature type="region of interest" description="Disordered" evidence="1">
    <location>
        <begin position="1"/>
        <end position="109"/>
    </location>
</feature>
<dbReference type="GeneID" id="41974612"/>
<dbReference type="InterPro" id="IPR045142">
    <property type="entry name" value="BCAS3-like"/>
</dbReference>
<evidence type="ECO:0000313" key="3">
    <source>
        <dbReference type="Proteomes" id="UP000319257"/>
    </source>
</evidence>
<dbReference type="Proteomes" id="UP000319257">
    <property type="component" value="Unassembled WGS sequence"/>
</dbReference>
<dbReference type="PANTHER" id="PTHR13268:SF0">
    <property type="entry name" value="BCAS3 MICROTUBULE ASSOCIATED CELL MIGRATION FACTOR"/>
    <property type="match status" value="1"/>
</dbReference>
<evidence type="ECO:0000313" key="2">
    <source>
        <dbReference type="EMBL" id="TPX12050.1"/>
    </source>
</evidence>
<dbReference type="STRING" id="1093900.A0A507B5Z6"/>
<dbReference type="GO" id="GO:0005737">
    <property type="term" value="C:cytoplasm"/>
    <property type="evidence" value="ECO:0007669"/>
    <property type="project" value="TreeGrafter"/>
</dbReference>
<reference evidence="2 3" key="1">
    <citation type="submission" date="2019-06" db="EMBL/GenBank/DDBJ databases">
        <title>Draft genome sequence of the filamentous fungus Phialemoniopsis curvata isolated from diesel fuel.</title>
        <authorList>
            <person name="Varaljay V.A."/>
            <person name="Lyon W.J."/>
            <person name="Crouch A.L."/>
            <person name="Drake C.E."/>
            <person name="Hollomon J.M."/>
            <person name="Nadeau L.J."/>
            <person name="Nunn H.S."/>
            <person name="Stevenson B.S."/>
            <person name="Bojanowski C.L."/>
            <person name="Crookes-Goodson W.J."/>
        </authorList>
    </citation>
    <scope>NUCLEOTIDE SEQUENCE [LARGE SCALE GENOMIC DNA]</scope>
    <source>
        <strain evidence="2 3">D216</strain>
    </source>
</reference>
<dbReference type="GO" id="GO:0042594">
    <property type="term" value="P:response to starvation"/>
    <property type="evidence" value="ECO:0007669"/>
    <property type="project" value="TreeGrafter"/>
</dbReference>
<dbReference type="OrthoDB" id="3938623at2759"/>
<feature type="region of interest" description="Disordered" evidence="1">
    <location>
        <begin position="352"/>
        <end position="372"/>
    </location>
</feature>
<feature type="region of interest" description="Disordered" evidence="1">
    <location>
        <begin position="912"/>
        <end position="940"/>
    </location>
</feature>
<proteinExistence type="predicted"/>
<dbReference type="SUPFAM" id="SSF101908">
    <property type="entry name" value="Putative isomerase YbhE"/>
    <property type="match status" value="1"/>
</dbReference>
<dbReference type="PANTHER" id="PTHR13268">
    <property type="entry name" value="BREAST CARCINOMA AMPLIFIED SEQUENCE 3"/>
    <property type="match status" value="1"/>
</dbReference>
<organism evidence="2 3">
    <name type="scientific">Thyridium curvatum</name>
    <dbReference type="NCBI Taxonomy" id="1093900"/>
    <lineage>
        <taxon>Eukaryota</taxon>
        <taxon>Fungi</taxon>
        <taxon>Dikarya</taxon>
        <taxon>Ascomycota</taxon>
        <taxon>Pezizomycotina</taxon>
        <taxon>Sordariomycetes</taxon>
        <taxon>Sordariomycetidae</taxon>
        <taxon>Thyridiales</taxon>
        <taxon>Thyridiaceae</taxon>
        <taxon>Thyridium</taxon>
    </lineage>
</organism>
<comment type="caution">
    <text evidence="2">The sequence shown here is derived from an EMBL/GenBank/DDBJ whole genome shotgun (WGS) entry which is preliminary data.</text>
</comment>
<evidence type="ECO:0000256" key="1">
    <source>
        <dbReference type="SAM" id="MobiDB-lite"/>
    </source>
</evidence>
<gene>
    <name evidence="2" type="ORF">E0L32_007165</name>
</gene>
<dbReference type="RefSeq" id="XP_030993761.1">
    <property type="nucleotide sequence ID" value="XM_031141878.1"/>
</dbReference>
<feature type="region of interest" description="Disordered" evidence="1">
    <location>
        <begin position="681"/>
        <end position="709"/>
    </location>
</feature>
<accession>A0A507B5Z6</accession>
<dbReference type="AlphaFoldDB" id="A0A507B5Z6"/>
<dbReference type="InParanoid" id="A0A507B5Z6"/>
<feature type="compositionally biased region" description="Polar residues" evidence="1">
    <location>
        <begin position="35"/>
        <end position="56"/>
    </location>
</feature>